<organism evidence="11">
    <name type="scientific">Hellea balneolensis</name>
    <dbReference type="NCBI Taxonomy" id="287478"/>
    <lineage>
        <taxon>Bacteria</taxon>
        <taxon>Pseudomonadati</taxon>
        <taxon>Pseudomonadota</taxon>
        <taxon>Alphaproteobacteria</taxon>
        <taxon>Maricaulales</taxon>
        <taxon>Robiginitomaculaceae</taxon>
        <taxon>Hellea</taxon>
    </lineage>
</organism>
<feature type="transmembrane region" description="Helical" evidence="9">
    <location>
        <begin position="59"/>
        <end position="79"/>
    </location>
</feature>
<evidence type="ECO:0000256" key="9">
    <source>
        <dbReference type="SAM" id="Phobius"/>
    </source>
</evidence>
<evidence type="ECO:0000256" key="7">
    <source>
        <dbReference type="ARBA" id="ARBA00023047"/>
    </source>
</evidence>
<accession>A0A7C3C3I6</accession>
<feature type="domain" description="ABC-2 type transporter transmembrane" evidence="10">
    <location>
        <begin position="17"/>
        <end position="217"/>
    </location>
</feature>
<keyword evidence="7" id="KW-0762">Sugar transport</keyword>
<dbReference type="PANTHER" id="PTHR30413:SF10">
    <property type="entry name" value="CAPSULE POLYSACCHARIDE EXPORT INNER-MEMBRANE PROTEIN CTRC"/>
    <property type="match status" value="1"/>
</dbReference>
<keyword evidence="3" id="KW-0813">Transport</keyword>
<feature type="transmembrane region" description="Helical" evidence="9">
    <location>
        <begin position="29"/>
        <end position="53"/>
    </location>
</feature>
<feature type="transmembrane region" description="Helical" evidence="9">
    <location>
        <begin position="226"/>
        <end position="245"/>
    </location>
</feature>
<evidence type="ECO:0000256" key="1">
    <source>
        <dbReference type="ARBA" id="ARBA00004651"/>
    </source>
</evidence>
<sequence length="257" mass="29235">MMLKIDKGRWQYWFYASWFKIAVRYRKTLLGPIWLVVGPLVFVVMLGLLYSVIMKVDLAVYVPHLAIGIIIWSLIVSFMNSGTDVVYHNRPQIVHSGMKVLDLVMVNLFISLLQFAHHILVAVGVYIVFRWHMTPYAFVSLIGLALLVINGFWYGVVFGILGARFRDISEIVSALMGVLFFITPILWMPEMEGRGGILGPYLNLNPFYHFLELIRAPLLGTPIAPLSWIVVIAITVGGLTMAYVFNKKFSKQLPTWI</sequence>
<name>A0A7C3C3I6_9PROT</name>
<evidence type="ECO:0000256" key="2">
    <source>
        <dbReference type="ARBA" id="ARBA00007783"/>
    </source>
</evidence>
<protein>
    <recommendedName>
        <fullName evidence="10">ABC-2 type transporter transmembrane domain-containing protein</fullName>
    </recommendedName>
</protein>
<comment type="similarity">
    <text evidence="2">Belongs to the ABC-2 integral membrane protein family.</text>
</comment>
<dbReference type="Pfam" id="PF01061">
    <property type="entry name" value="ABC2_membrane"/>
    <property type="match status" value="1"/>
</dbReference>
<evidence type="ECO:0000256" key="4">
    <source>
        <dbReference type="ARBA" id="ARBA00022475"/>
    </source>
</evidence>
<dbReference type="GO" id="GO:0140359">
    <property type="term" value="F:ABC-type transporter activity"/>
    <property type="evidence" value="ECO:0007669"/>
    <property type="project" value="InterPro"/>
</dbReference>
<keyword evidence="5 9" id="KW-0812">Transmembrane</keyword>
<evidence type="ECO:0000256" key="5">
    <source>
        <dbReference type="ARBA" id="ARBA00022692"/>
    </source>
</evidence>
<feature type="transmembrane region" description="Helical" evidence="9">
    <location>
        <begin position="135"/>
        <end position="161"/>
    </location>
</feature>
<feature type="transmembrane region" description="Helical" evidence="9">
    <location>
        <begin position="168"/>
        <end position="187"/>
    </location>
</feature>
<dbReference type="GO" id="GO:0005886">
    <property type="term" value="C:plasma membrane"/>
    <property type="evidence" value="ECO:0007669"/>
    <property type="project" value="UniProtKB-SubCell"/>
</dbReference>
<evidence type="ECO:0000256" key="6">
    <source>
        <dbReference type="ARBA" id="ARBA00022989"/>
    </source>
</evidence>
<dbReference type="GO" id="GO:0015920">
    <property type="term" value="P:lipopolysaccharide transport"/>
    <property type="evidence" value="ECO:0007669"/>
    <property type="project" value="TreeGrafter"/>
</dbReference>
<dbReference type="GO" id="GO:0015774">
    <property type="term" value="P:polysaccharide transport"/>
    <property type="evidence" value="ECO:0007669"/>
    <property type="project" value="UniProtKB-KW"/>
</dbReference>
<dbReference type="InterPro" id="IPR013525">
    <property type="entry name" value="ABC2_TM"/>
</dbReference>
<dbReference type="AlphaFoldDB" id="A0A7C3C3I6"/>
<comment type="caution">
    <text evidence="11">The sequence shown here is derived from an EMBL/GenBank/DDBJ whole genome shotgun (WGS) entry which is preliminary data.</text>
</comment>
<feature type="transmembrane region" description="Helical" evidence="9">
    <location>
        <begin position="100"/>
        <end position="129"/>
    </location>
</feature>
<evidence type="ECO:0000256" key="8">
    <source>
        <dbReference type="ARBA" id="ARBA00023136"/>
    </source>
</evidence>
<evidence type="ECO:0000313" key="11">
    <source>
        <dbReference type="EMBL" id="HFB55207.1"/>
    </source>
</evidence>
<keyword evidence="6 9" id="KW-1133">Transmembrane helix</keyword>
<gene>
    <name evidence="11" type="ORF">ENJ46_04710</name>
</gene>
<dbReference type="EMBL" id="DRMN01000310">
    <property type="protein sequence ID" value="HFB55207.1"/>
    <property type="molecule type" value="Genomic_DNA"/>
</dbReference>
<evidence type="ECO:0000259" key="10">
    <source>
        <dbReference type="Pfam" id="PF01061"/>
    </source>
</evidence>
<keyword evidence="7" id="KW-0625">Polysaccharide transport</keyword>
<keyword evidence="4" id="KW-1003">Cell membrane</keyword>
<proteinExistence type="inferred from homology"/>
<comment type="subcellular location">
    <subcellularLocation>
        <location evidence="1">Cell membrane</location>
        <topology evidence="1">Multi-pass membrane protein</topology>
    </subcellularLocation>
</comment>
<keyword evidence="8 9" id="KW-0472">Membrane</keyword>
<reference evidence="11" key="1">
    <citation type="journal article" date="2020" name="mSystems">
        <title>Genome- and Community-Level Interaction Insights into Carbon Utilization and Element Cycling Functions of Hydrothermarchaeota in Hydrothermal Sediment.</title>
        <authorList>
            <person name="Zhou Z."/>
            <person name="Liu Y."/>
            <person name="Xu W."/>
            <person name="Pan J."/>
            <person name="Luo Z.H."/>
            <person name="Li M."/>
        </authorList>
    </citation>
    <scope>NUCLEOTIDE SEQUENCE [LARGE SCALE GENOMIC DNA]</scope>
    <source>
        <strain evidence="11">HyVt-489</strain>
    </source>
</reference>
<dbReference type="PANTHER" id="PTHR30413">
    <property type="entry name" value="INNER MEMBRANE TRANSPORT PERMEASE"/>
    <property type="match status" value="1"/>
</dbReference>
<evidence type="ECO:0000256" key="3">
    <source>
        <dbReference type="ARBA" id="ARBA00022448"/>
    </source>
</evidence>
<dbReference type="Proteomes" id="UP000886042">
    <property type="component" value="Unassembled WGS sequence"/>
</dbReference>